<dbReference type="PROSITE" id="PS50297">
    <property type="entry name" value="ANK_REP_REGION"/>
    <property type="match status" value="1"/>
</dbReference>
<dbReference type="EMBL" id="BAABGX010000001">
    <property type="protein sequence ID" value="GAA4301055.1"/>
    <property type="molecule type" value="Genomic_DNA"/>
</dbReference>
<dbReference type="Proteomes" id="UP001501844">
    <property type="component" value="Unassembled WGS sequence"/>
</dbReference>
<organism evidence="4 5">
    <name type="scientific">Nibribacter koreensis</name>
    <dbReference type="NCBI Taxonomy" id="1084519"/>
    <lineage>
        <taxon>Bacteria</taxon>
        <taxon>Pseudomonadati</taxon>
        <taxon>Bacteroidota</taxon>
        <taxon>Cytophagia</taxon>
        <taxon>Cytophagales</taxon>
        <taxon>Hymenobacteraceae</taxon>
        <taxon>Nibribacter</taxon>
    </lineage>
</organism>
<keyword evidence="3" id="KW-0732">Signal</keyword>
<accession>A0ABP8FDG8</accession>
<evidence type="ECO:0008006" key="6">
    <source>
        <dbReference type="Google" id="ProtNLM"/>
    </source>
</evidence>
<feature type="compositionally biased region" description="Basic and acidic residues" evidence="2">
    <location>
        <begin position="138"/>
        <end position="147"/>
    </location>
</feature>
<comment type="caution">
    <text evidence="4">The sequence shown here is derived from an EMBL/GenBank/DDBJ whole genome shotgun (WGS) entry which is preliminary data.</text>
</comment>
<dbReference type="InterPro" id="IPR036770">
    <property type="entry name" value="Ankyrin_rpt-contain_sf"/>
</dbReference>
<dbReference type="PROSITE" id="PS50088">
    <property type="entry name" value="ANK_REPEAT"/>
    <property type="match status" value="1"/>
</dbReference>
<feature type="chain" id="PRO_5046534800" description="Ankyrin repeat-containing protein" evidence="3">
    <location>
        <begin position="23"/>
        <end position="360"/>
    </location>
</feature>
<reference evidence="5" key="1">
    <citation type="journal article" date="2019" name="Int. J. Syst. Evol. Microbiol.">
        <title>The Global Catalogue of Microorganisms (GCM) 10K type strain sequencing project: providing services to taxonomists for standard genome sequencing and annotation.</title>
        <authorList>
            <consortium name="The Broad Institute Genomics Platform"/>
            <consortium name="The Broad Institute Genome Sequencing Center for Infectious Disease"/>
            <person name="Wu L."/>
            <person name="Ma J."/>
        </authorList>
    </citation>
    <scope>NUCLEOTIDE SEQUENCE [LARGE SCALE GENOMIC DNA]</scope>
    <source>
        <strain evidence="5">JCM 17917</strain>
    </source>
</reference>
<evidence type="ECO:0000256" key="3">
    <source>
        <dbReference type="SAM" id="SignalP"/>
    </source>
</evidence>
<feature type="signal peptide" evidence="3">
    <location>
        <begin position="1"/>
        <end position="22"/>
    </location>
</feature>
<keyword evidence="1" id="KW-0040">ANK repeat</keyword>
<feature type="compositionally biased region" description="Pro residues" evidence="2">
    <location>
        <begin position="151"/>
        <end position="163"/>
    </location>
</feature>
<gene>
    <name evidence="4" type="ORF">GCM10023183_11830</name>
</gene>
<dbReference type="Gene3D" id="1.25.40.20">
    <property type="entry name" value="Ankyrin repeat-containing domain"/>
    <property type="match status" value="1"/>
</dbReference>
<protein>
    <recommendedName>
        <fullName evidence="6">Ankyrin repeat-containing protein</fullName>
    </recommendedName>
</protein>
<dbReference type="Pfam" id="PF12796">
    <property type="entry name" value="Ank_2"/>
    <property type="match status" value="1"/>
</dbReference>
<feature type="region of interest" description="Disordered" evidence="2">
    <location>
        <begin position="126"/>
        <end position="164"/>
    </location>
</feature>
<evidence type="ECO:0000313" key="5">
    <source>
        <dbReference type="Proteomes" id="UP001501844"/>
    </source>
</evidence>
<evidence type="ECO:0000313" key="4">
    <source>
        <dbReference type="EMBL" id="GAA4301055.1"/>
    </source>
</evidence>
<sequence>MKTTWGILILCAALCTTLPLYAQTGPWAKYDQELKDGALYREASQGNLEEVKSIVAGGGNIHYLAPQTKSTILMAAAGSGKIEVVKYLLDQGADPSLKDWWNYTALDKARSVGAKDIEALLQAKMAGKQPSPVVEPKPQPDKPKEDTAVPAPKPQPKPAPTPLAPNKWPMFGSYAVGDSILYWVPTGWRRGVVAEVGVKEATGRVSVDYSHKKYLIDPDAYALGNDWYEWSGVVTLQRKPFWTNWFIGDWQLGEVQAHSNEVKGNKETDTYYLHKASEKLQVFANKTYRWQLTDGKVVTGKWKSIPNEPGIVLLKAFRGFDWTLRNLTGVHDWSIRKLDKINLKPNAQVMSINGQRKSTE</sequence>
<dbReference type="RefSeq" id="WP_345163528.1">
    <property type="nucleotide sequence ID" value="NZ_BAABGX010000001.1"/>
</dbReference>
<keyword evidence="5" id="KW-1185">Reference proteome</keyword>
<dbReference type="InterPro" id="IPR002110">
    <property type="entry name" value="Ankyrin_rpt"/>
</dbReference>
<dbReference type="SMART" id="SM00248">
    <property type="entry name" value="ANK"/>
    <property type="match status" value="2"/>
</dbReference>
<proteinExistence type="predicted"/>
<evidence type="ECO:0000256" key="2">
    <source>
        <dbReference type="SAM" id="MobiDB-lite"/>
    </source>
</evidence>
<feature type="repeat" description="ANK" evidence="1">
    <location>
        <begin position="68"/>
        <end position="100"/>
    </location>
</feature>
<name>A0ABP8FDG8_9BACT</name>
<dbReference type="SUPFAM" id="SSF48403">
    <property type="entry name" value="Ankyrin repeat"/>
    <property type="match status" value="1"/>
</dbReference>
<evidence type="ECO:0000256" key="1">
    <source>
        <dbReference type="PROSITE-ProRule" id="PRU00023"/>
    </source>
</evidence>